<feature type="compositionally biased region" description="Low complexity" evidence="7">
    <location>
        <begin position="1835"/>
        <end position="1876"/>
    </location>
</feature>
<evidence type="ECO:0000256" key="6">
    <source>
        <dbReference type="ARBA" id="ARBA00045806"/>
    </source>
</evidence>
<proteinExistence type="inferred from homology"/>
<feature type="compositionally biased region" description="Low complexity" evidence="7">
    <location>
        <begin position="716"/>
        <end position="730"/>
    </location>
</feature>
<evidence type="ECO:0000256" key="1">
    <source>
        <dbReference type="ARBA" id="ARBA00006241"/>
    </source>
</evidence>
<feature type="compositionally biased region" description="Low complexity" evidence="7">
    <location>
        <begin position="579"/>
        <end position="590"/>
    </location>
</feature>
<comment type="function">
    <text evidence="5">In the vertebrate host, binds to highly sulfated heparan sulfate proteoglycans (HSPGs) on the surface of host hepatocytes and is required for sporozoite invasion of the host hepatocytes.</text>
</comment>
<keyword evidence="9" id="KW-1185">Reference proteome</keyword>
<feature type="compositionally biased region" description="Polar residues" evidence="7">
    <location>
        <begin position="197"/>
        <end position="209"/>
    </location>
</feature>
<feature type="compositionally biased region" description="Polar residues" evidence="7">
    <location>
        <begin position="1077"/>
        <end position="1090"/>
    </location>
</feature>
<feature type="region of interest" description="Disordered" evidence="7">
    <location>
        <begin position="1304"/>
        <end position="1333"/>
    </location>
</feature>
<feature type="region of interest" description="Disordered" evidence="7">
    <location>
        <begin position="1"/>
        <end position="58"/>
    </location>
</feature>
<comment type="similarity">
    <text evidence="1">Belongs to the plasmodium circumsporozoite protein family.</text>
</comment>
<feature type="compositionally biased region" description="Low complexity" evidence="7">
    <location>
        <begin position="1507"/>
        <end position="1518"/>
    </location>
</feature>
<comment type="function">
    <text evidence="6">Essential sporozoite protein. In the mosquito vector, required for sporozoite development in the oocyst, migration through the vector hemolymph and entry into the vector salivary glands. In the vertebrate host, required for sporozoite migration through the host dermis and infection of host hepatocytes. Binds to highly sulfated heparan sulfate proteoglycans (HSPGs) on the surface of host hepatocytes.</text>
</comment>
<protein>
    <recommendedName>
        <fullName evidence="2">Circumsporozoite protein</fullName>
    </recommendedName>
</protein>
<feature type="region of interest" description="Disordered" evidence="7">
    <location>
        <begin position="1075"/>
        <end position="1119"/>
    </location>
</feature>
<feature type="region of interest" description="Disordered" evidence="7">
    <location>
        <begin position="361"/>
        <end position="385"/>
    </location>
</feature>
<name>A0A9N8EFR5_9STRA</name>
<feature type="compositionally biased region" description="Low complexity" evidence="7">
    <location>
        <begin position="1905"/>
        <end position="1922"/>
    </location>
</feature>
<feature type="compositionally biased region" description="Low complexity" evidence="7">
    <location>
        <begin position="1312"/>
        <end position="1332"/>
    </location>
</feature>
<evidence type="ECO:0000256" key="7">
    <source>
        <dbReference type="SAM" id="MobiDB-lite"/>
    </source>
</evidence>
<dbReference type="PANTHER" id="PTHR44826">
    <property type="entry name" value="SPORE COAT PROTEIN SP85"/>
    <property type="match status" value="1"/>
</dbReference>
<dbReference type="EMBL" id="CAICTM010001056">
    <property type="protein sequence ID" value="CAB9519918.1"/>
    <property type="molecule type" value="Genomic_DNA"/>
</dbReference>
<feature type="compositionally biased region" description="Polar residues" evidence="7">
    <location>
        <begin position="234"/>
        <end position="246"/>
    </location>
</feature>
<evidence type="ECO:0000256" key="5">
    <source>
        <dbReference type="ARBA" id="ARBA00033726"/>
    </source>
</evidence>
<feature type="compositionally biased region" description="Polar residues" evidence="7">
    <location>
        <begin position="117"/>
        <end position="135"/>
    </location>
</feature>
<feature type="compositionally biased region" description="Polar residues" evidence="7">
    <location>
        <begin position="1877"/>
        <end position="1897"/>
    </location>
</feature>
<evidence type="ECO:0000256" key="3">
    <source>
        <dbReference type="ARBA" id="ARBA00022522"/>
    </source>
</evidence>
<feature type="region of interest" description="Disordered" evidence="7">
    <location>
        <begin position="1813"/>
        <end position="1939"/>
    </location>
</feature>
<reference evidence="8" key="1">
    <citation type="submission" date="2020-06" db="EMBL/GenBank/DDBJ databases">
        <authorList>
            <consortium name="Plant Systems Biology data submission"/>
        </authorList>
    </citation>
    <scope>NUCLEOTIDE SEQUENCE</scope>
    <source>
        <strain evidence="8">D6</strain>
    </source>
</reference>
<feature type="compositionally biased region" description="Polar residues" evidence="7">
    <location>
        <begin position="160"/>
        <end position="172"/>
    </location>
</feature>
<feature type="compositionally biased region" description="Low complexity" evidence="7">
    <location>
        <begin position="1390"/>
        <end position="1409"/>
    </location>
</feature>
<feature type="compositionally biased region" description="Polar residues" evidence="7">
    <location>
        <begin position="686"/>
        <end position="715"/>
    </location>
</feature>
<keyword evidence="3" id="KW-0748">Sporozoite</keyword>
<feature type="compositionally biased region" description="Low complexity" evidence="7">
    <location>
        <begin position="1101"/>
        <end position="1119"/>
    </location>
</feature>
<dbReference type="InterPro" id="IPR051860">
    <property type="entry name" value="Plasmodium_CSP_Invasion"/>
</dbReference>
<sequence length="1989" mass="204887">MPTDSTPSPVAAGAPTRSPTVDGPTTSSPVAVGAPTRMPTDSTPSPVAAATNPFANSRWPHYKQPCCWESLQDANRFSPSPVAGAPPVRQQSMAPLQAALLLGTPTRCQQILTKPCSSRRTNPFANSRWPTTSSPVAVGAPTRMPTDSTPSPVAAGAPTRSPTVDGPTTSSPVAVGAPTRMPTDSTPSPVAAGAPTRSPTVDGPTTSSPVAAGAPTRMPTDSTPSPVVAGAPTRSPTVDGPTTSSPVAAGAPTRKPVDIGVPTRTPTEETEPTDTPSGVPTIDPLSGCSPVVSCSLVFSNNDGVLVCLELGDSLVEACLPVSWIQESLLLGSCGPCPTEAPSSQPTESPPIATVLPTDYPMSLEPTELPTNPVPSTLPSQSPSDREDLCGDDPVIPCGEDAIYFCLTDLEFEDLFGDKTVCLPLDLLPTAVDKGVGYCGECPPGPTLGPTIDPLTGCDPVIPCEGFLGSMFSGVEFCLQFPGEQATICLPIRLVEPSLEYGECGTCDNLSSAPTTAFTSSPTMFPSLEECEDIVPCDDGKIIYCIQLDSGAVEVCLSISLAPEIVPTFGTCGRCPEETPSPTGSPTVSPTFNPTGLPSTSPSNIPSMTPTGALDGCIVEPPACEIETPRQVGLSDNSTIGEGDRVTFCFVFFNDRQVELCVLVENVKDLLDQGYCGPCVEPPSIAPTESPTAGPTSSAPTSLPSGQPSGLQPSTSAPTNIPTANPTTLAPSSFPSGDPLAGCEPFVPCGDNGVVFCLQGEEERDNIEICLPIDFVQDALGLGFCGVCPSLTPSSVPTFSPTTTPTQAPTGFLDGCVIEPPVCVLDPDDGEDRVSFCLVIGNSQIELCVRVENVQDLLERGYCGPCIQPPSVPPTELPSVDPTTSVPTSLPSMQPTGIQPSTTAPTVLPSATPTTLSPSVAPSSDPLLGCEPVVPCAIGSVTFCLRTELGTGYLEICLPIEFVQELLEQGSCGECPSPAPSVLPTGAPTTLLPTSLPSVTPTLIPTIAPTGPLDDCDVMPSNCTVPGDDSDRVTFCLTINDVQTELCVLVEDVLELLTLGLGYCGPCIEPPSPAPTFLPSSVPSEPTTNAPTLVPSPRPTGSEPSTDSPTVSPTLLPTTASPSFTPTIDPLDGCAVVVPCNNETGVVFCFEGMIVSRNVEVCLPIELVQGALEFGFCGECPSPSPSSPPTGLPTEMPTTLTPTIQPTQIPTTLVPSFSPTLAPTIDPLEICEEEPPPCTLDPDDGEDRVTFCVQFGGQQEEVCVFVGNVDDLLAIGAGYCGRCIEPPSPLPTLVPSLMPTPKPNSILPPLPSLAPASELPTSSPVETPSSSPTIDPLTGCSPVILCNDNGVENGVVMCLIGPAQQIEICILIELVQEALEAGFCGECPTTAPTGTPTAEPTTLEPTTLAPSFSPTLAPTIDPLENCEEEPPPCTLDPDDGEDRVAFCVQFGGQQEELCVLVGNVDDLLAIGAGYCGPCIEPPSPLPTLVPSLLPTTSPNSILPPLPSLAPASELPTSSPVETPSSFPTIDPLTGCSPVIPCSDDGVENGVVMCLIDPVRQIEICMPIEIVQEALEAGFCGECPTTAPTSTPTALPTTGSPTALPTAVPTTLPTIDPLTGCTPVIDCTPSNVLYDDGVIFCLEDYLPSGQDLEVCLPVEFVQDGLDQGFCGMCPTEIPSISPTGGPTIGPTMAPVTLFPSALPSGSPTTNAPTTLEPTAMAPVTLFPSSLPSVSPTTLEPTASPTIVPTAAPTVDPLEGCGDDPIEPCTDDGVTNGIIFCFEPSIVDFEAICVPVSFVPILLEAGLGECGPCPTFPPSPSPSQDPTGLPSVLPTGMPSNAPTTAAPTTNAPSASPSAAPTTAEPTASPTTATPTKSPSVNPTSMPTISPTDAPTINPTYAPTPGPSTFPTNEPTTSPTNAPTPARLLSHLQSNDKSDKCSNSWPVYVSHKRTNNARAINPRANNTIPNSGHWRTNKNAISFSDETPNRDPY</sequence>
<feature type="region of interest" description="Disordered" evidence="7">
    <location>
        <begin position="576"/>
        <end position="611"/>
    </location>
</feature>
<dbReference type="Proteomes" id="UP001153069">
    <property type="component" value="Unassembled WGS sequence"/>
</dbReference>
<evidence type="ECO:0000256" key="4">
    <source>
        <dbReference type="ARBA" id="ARBA00022737"/>
    </source>
</evidence>
<feature type="region of interest" description="Disordered" evidence="7">
    <location>
        <begin position="873"/>
        <end position="919"/>
    </location>
</feature>
<feature type="region of interest" description="Disordered" evidence="7">
    <location>
        <begin position="1502"/>
        <end position="1525"/>
    </location>
</feature>
<feature type="region of interest" description="Disordered" evidence="7">
    <location>
        <begin position="1957"/>
        <end position="1989"/>
    </location>
</feature>
<organism evidence="8 9">
    <name type="scientific">Seminavis robusta</name>
    <dbReference type="NCBI Taxonomy" id="568900"/>
    <lineage>
        <taxon>Eukaryota</taxon>
        <taxon>Sar</taxon>
        <taxon>Stramenopiles</taxon>
        <taxon>Ochrophyta</taxon>
        <taxon>Bacillariophyta</taxon>
        <taxon>Bacillariophyceae</taxon>
        <taxon>Bacillariophycidae</taxon>
        <taxon>Naviculales</taxon>
        <taxon>Naviculaceae</taxon>
        <taxon>Seminavis</taxon>
    </lineage>
</organism>
<evidence type="ECO:0000313" key="8">
    <source>
        <dbReference type="EMBL" id="CAB9519918.1"/>
    </source>
</evidence>
<dbReference type="PANTHER" id="PTHR44826:SF3">
    <property type="entry name" value="SPORE COAT PROTEIN SP85"/>
    <property type="match status" value="1"/>
</dbReference>
<gene>
    <name evidence="8" type="ORF">SEMRO_1058_G236390.1</name>
</gene>
<keyword evidence="4" id="KW-0677">Repeat</keyword>
<feature type="region of interest" description="Disordered" evidence="7">
    <location>
        <begin position="685"/>
        <end position="732"/>
    </location>
</feature>
<evidence type="ECO:0000256" key="2">
    <source>
        <dbReference type="ARBA" id="ARBA00021911"/>
    </source>
</evidence>
<feature type="region of interest" description="Disordered" evidence="7">
    <location>
        <begin position="1390"/>
        <end position="1411"/>
    </location>
</feature>
<feature type="compositionally biased region" description="Polar residues" evidence="7">
    <location>
        <begin position="17"/>
        <end position="29"/>
    </location>
</feature>
<accession>A0A9N8EFR5</accession>
<feature type="compositionally biased region" description="Polar residues" evidence="7">
    <location>
        <begin position="373"/>
        <end position="382"/>
    </location>
</feature>
<evidence type="ECO:0000313" key="9">
    <source>
        <dbReference type="Proteomes" id="UP001153069"/>
    </source>
</evidence>
<feature type="compositionally biased region" description="Polar residues" evidence="7">
    <location>
        <begin position="880"/>
        <end position="919"/>
    </location>
</feature>
<feature type="compositionally biased region" description="Polar residues" evidence="7">
    <location>
        <begin position="591"/>
        <end position="609"/>
    </location>
</feature>
<feature type="compositionally biased region" description="Polar residues" evidence="7">
    <location>
        <begin position="1965"/>
        <end position="1982"/>
    </location>
</feature>
<comment type="caution">
    <text evidence="8">The sequence shown here is derived from an EMBL/GenBank/DDBJ whole genome shotgun (WGS) entry which is preliminary data.</text>
</comment>
<feature type="region of interest" description="Disordered" evidence="7">
    <location>
        <begin position="117"/>
        <end position="281"/>
    </location>
</feature>